<feature type="region of interest" description="Disordered" evidence="1">
    <location>
        <begin position="929"/>
        <end position="954"/>
    </location>
</feature>
<gene>
    <name evidence="2" type="ORF">EYC84_005167</name>
</gene>
<feature type="region of interest" description="Disordered" evidence="1">
    <location>
        <begin position="145"/>
        <end position="208"/>
    </location>
</feature>
<organism evidence="2 3">
    <name type="scientific">Monilinia fructicola</name>
    <name type="common">Brown rot fungus</name>
    <name type="synonym">Ciboria fructicola</name>
    <dbReference type="NCBI Taxonomy" id="38448"/>
    <lineage>
        <taxon>Eukaryota</taxon>
        <taxon>Fungi</taxon>
        <taxon>Dikarya</taxon>
        <taxon>Ascomycota</taxon>
        <taxon>Pezizomycotina</taxon>
        <taxon>Leotiomycetes</taxon>
        <taxon>Helotiales</taxon>
        <taxon>Sclerotiniaceae</taxon>
        <taxon>Monilinia</taxon>
    </lineage>
</organism>
<feature type="region of interest" description="Disordered" evidence="1">
    <location>
        <begin position="997"/>
        <end position="1029"/>
    </location>
</feature>
<feature type="region of interest" description="Disordered" evidence="1">
    <location>
        <begin position="263"/>
        <end position="297"/>
    </location>
</feature>
<keyword evidence="3" id="KW-1185">Reference proteome</keyword>
<feature type="region of interest" description="Disordered" evidence="1">
    <location>
        <begin position="759"/>
        <end position="797"/>
    </location>
</feature>
<sequence>MAPIVPDEAQCAGKLVALEGNINTITTQLRLLPHSHMLLIIAPLDHYLSEDHQQEAFDARLFVRDVHIALTRRNEVARSFLQSSSQSRLALLNGGSVSARAICVAKISQRLTCGNLAEAERIFHDIVKDGVAGLFENTTSSKSTLLSEPAKETIRPRTKLPKRLDLRSTKSAPTLDGKDQPKQESGTVEEIKMSGAQKSRIRDGSGLQMIDVPEKSWTTTPEPPVWGFQQGDDIVTTVLSIPPQPGTVSQIDDIETRRRPISQYSGTFGPQPPSRAKPSFNVPRSRYSTQQSPDLDGNEDYFEYISQDEENSFFTPQVVYGEACVVDMQSAFSTPMRWTKSVGDLSIGDKASDSNNSKHSASVNDLRESFKVSKKSFIRDSIFERLPKTAFVRASETTIRGFSSSSTPDLGSSIRSRGVHRTLEGCGTGVEEDFDSTKAVFDIAEDMIIHFTDNSPREIVRSISEYRSGTFPIYPSFSPQSLPTPPDTASLVDECFDRGKATTHRDNQQRAEVDRFFSSSSATLEGMKRQRASENVDAATNGFPLTPKSTILAFYSDPTEKFCEFPGAYTNKSIDIQNEFRSFLSSHFVEEATVLNHYQSSLMPECGDFWRDMFSGCSSAFHEEPAIDQIIAVGCEKRISGVLRTQLLRQIESIGVKNNGESRSGRLDLRFLIASAMQTFMSQPLLSRKDLDPMTDPRLLAELIVPHLEQYLVTNSLVRFLVLSFSSDQIATVIALRSLLGSDLVKVAGVLDTLSSDPPSFAKPSPPQFHASNHSCDAALATSRRPDRPQRYPLKSSPDVSSWYEIEQVAVQPSAIPSQAVLMEDASTSANESLPIDYTIDMPQLMAEQDSDRPLSYLYDSEASEIEISSSPTGLFPFPNNHYINSRPVSPPYALVSSSCSLTDSTIRHIPIAIERQSIPQDLASSSDELFPQDQEQQQDQDIEYPSEHGISSSAPAYLNRAHSKIPPGSVDLDLELEAAEDSEDDEYDRMVMGRYSPMGARQRSMVSKNKKKFEAGGQDLETRPMKGNSRKALKWLGLA</sequence>
<evidence type="ECO:0000313" key="3">
    <source>
        <dbReference type="Proteomes" id="UP000322873"/>
    </source>
</evidence>
<dbReference type="AlphaFoldDB" id="A0A5M9JVN4"/>
<proteinExistence type="predicted"/>
<name>A0A5M9JVN4_MONFR</name>
<comment type="caution">
    <text evidence="2">The sequence shown here is derived from an EMBL/GenBank/DDBJ whole genome shotgun (WGS) entry which is preliminary data.</text>
</comment>
<accession>A0A5M9JVN4</accession>
<reference evidence="2 3" key="1">
    <citation type="submission" date="2019-06" db="EMBL/GenBank/DDBJ databases">
        <title>Genome Sequence of the Brown Rot Fungal Pathogen Monilinia fructicola.</title>
        <authorList>
            <person name="De Miccolis Angelini R.M."/>
            <person name="Landi L."/>
            <person name="Abate D."/>
            <person name="Pollastro S."/>
            <person name="Romanazzi G."/>
            <person name="Faretra F."/>
        </authorList>
    </citation>
    <scope>NUCLEOTIDE SEQUENCE [LARGE SCALE GENOMIC DNA]</scope>
    <source>
        <strain evidence="2 3">Mfrc123</strain>
    </source>
</reference>
<evidence type="ECO:0000256" key="1">
    <source>
        <dbReference type="SAM" id="MobiDB-lite"/>
    </source>
</evidence>
<protein>
    <submittedName>
        <fullName evidence="2">Uncharacterized protein</fullName>
    </submittedName>
</protein>
<dbReference type="Proteomes" id="UP000322873">
    <property type="component" value="Unassembled WGS sequence"/>
</dbReference>
<dbReference type="EMBL" id="VICG01000003">
    <property type="protein sequence ID" value="KAA8573584.1"/>
    <property type="molecule type" value="Genomic_DNA"/>
</dbReference>
<dbReference type="VEuPathDB" id="FungiDB:MFRU_001g04500"/>
<evidence type="ECO:0000313" key="2">
    <source>
        <dbReference type="EMBL" id="KAA8573584.1"/>
    </source>
</evidence>